<evidence type="ECO:0008006" key="3">
    <source>
        <dbReference type="Google" id="ProtNLM"/>
    </source>
</evidence>
<sequence>MADAIRASVPRIMGLRLAFVALYIGLMMFSLLPLETVPRLLAGPDLMLALTLVWAIRRPELVPSPMLAVLFLFSDLLLMRPPGLLAALSLFLIHRLKRYSRAMRERTFLTEWLAASVTCAVILLSYRLGLVLFVLDRPQIAVTLSQLVATVAIYPAASVFSNLFFGLRRAAVGEVDNLGHRI</sequence>
<protein>
    <recommendedName>
        <fullName evidence="3">Rod shape-determining protein MreD</fullName>
    </recommendedName>
</protein>
<dbReference type="EMBL" id="CP060436">
    <property type="protein sequence ID" value="QPM91921.1"/>
    <property type="molecule type" value="Genomic_DNA"/>
</dbReference>
<dbReference type="KEGG" id="palw:PSAL_031830"/>
<proteinExistence type="predicted"/>
<evidence type="ECO:0000313" key="2">
    <source>
        <dbReference type="Proteomes" id="UP000283786"/>
    </source>
</evidence>
<dbReference type="AlphaFoldDB" id="A0A418SJL1"/>
<evidence type="ECO:0000313" key="1">
    <source>
        <dbReference type="EMBL" id="QPM91921.1"/>
    </source>
</evidence>
<organism evidence="1 2">
    <name type="scientific">Pseudooceanicola algae</name>
    <dbReference type="NCBI Taxonomy" id="1537215"/>
    <lineage>
        <taxon>Bacteria</taxon>
        <taxon>Pseudomonadati</taxon>
        <taxon>Pseudomonadota</taxon>
        <taxon>Alphaproteobacteria</taxon>
        <taxon>Rhodobacterales</taxon>
        <taxon>Paracoccaceae</taxon>
        <taxon>Pseudooceanicola</taxon>
    </lineage>
</organism>
<gene>
    <name evidence="1" type="ORF">PSAL_031830</name>
</gene>
<reference evidence="1 2" key="1">
    <citation type="submission" date="2020-08" db="EMBL/GenBank/DDBJ databases">
        <title>Genome sequence of Rhodobacteraceae bacterium Lw-13e.</title>
        <authorList>
            <person name="Poehlein A."/>
            <person name="Wolter L."/>
            <person name="Daniel R."/>
            <person name="Brinkhoff T."/>
        </authorList>
    </citation>
    <scope>NUCLEOTIDE SEQUENCE [LARGE SCALE GENOMIC DNA]</scope>
    <source>
        <strain evidence="1 2">Lw-13e</strain>
    </source>
</reference>
<accession>A0A418SJL1</accession>
<dbReference type="Proteomes" id="UP000283786">
    <property type="component" value="Chromosome"/>
</dbReference>
<dbReference type="OrthoDB" id="7629477at2"/>
<keyword evidence="2" id="KW-1185">Reference proteome</keyword>
<dbReference type="RefSeq" id="WP_119838274.1">
    <property type="nucleotide sequence ID" value="NZ_CP060436.1"/>
</dbReference>
<name>A0A418SJL1_9RHOB</name>